<proteinExistence type="predicted"/>
<reference evidence="3" key="1">
    <citation type="submission" date="2014-11" db="EMBL/GenBank/DDBJ databases">
        <authorList>
            <person name="Wibberg D."/>
        </authorList>
    </citation>
    <scope>NUCLEOTIDE SEQUENCE [LARGE SCALE GENOMIC DNA]</scope>
    <source>
        <strain evidence="3">L3</strain>
    </source>
</reference>
<name>A0A0C7P3F2_DEFTU</name>
<dbReference type="InterPro" id="IPR002731">
    <property type="entry name" value="ATPase_BadF"/>
</dbReference>
<dbReference type="Gene3D" id="3.30.420.40">
    <property type="match status" value="2"/>
</dbReference>
<feature type="domain" description="ATPase BadF/BadG/BcrA/BcrD type" evidence="1">
    <location>
        <begin position="2"/>
        <end position="181"/>
    </location>
</feature>
<dbReference type="HOGENOM" id="CLU_016274_1_1_0"/>
<dbReference type="RefSeq" id="WP_231854003.1">
    <property type="nucleotide sequence ID" value="NZ_LN824141.1"/>
</dbReference>
<evidence type="ECO:0000259" key="1">
    <source>
        <dbReference type="Pfam" id="PF01869"/>
    </source>
</evidence>
<dbReference type="STRING" id="1006576.DTL3_1519"/>
<dbReference type="KEGG" id="dtn:DTL3_1519"/>
<accession>A0A0C7P3F2</accession>
<dbReference type="Pfam" id="PF01869">
    <property type="entry name" value="BcrAD_BadFG"/>
    <property type="match status" value="1"/>
</dbReference>
<organism evidence="2 3">
    <name type="scientific">Defluviitoga tunisiensis</name>
    <dbReference type="NCBI Taxonomy" id="1006576"/>
    <lineage>
        <taxon>Bacteria</taxon>
        <taxon>Thermotogati</taxon>
        <taxon>Thermotogota</taxon>
        <taxon>Thermotogae</taxon>
        <taxon>Petrotogales</taxon>
        <taxon>Petrotogaceae</taxon>
        <taxon>Defluviitoga</taxon>
    </lineage>
</organism>
<gene>
    <name evidence="2" type="ORF">DTL3_1519</name>
</gene>
<keyword evidence="3" id="KW-1185">Reference proteome</keyword>
<dbReference type="AlphaFoldDB" id="A0A0C7P3F2"/>
<dbReference type="Proteomes" id="UP000032809">
    <property type="component" value="Chromosome I"/>
</dbReference>
<dbReference type="CDD" id="cd24007">
    <property type="entry name" value="ASKHA_NBD_eukNAGK-like"/>
    <property type="match status" value="1"/>
</dbReference>
<dbReference type="SUPFAM" id="SSF53067">
    <property type="entry name" value="Actin-like ATPase domain"/>
    <property type="match status" value="2"/>
</dbReference>
<dbReference type="EMBL" id="LN824141">
    <property type="protein sequence ID" value="CEP78810.1"/>
    <property type="molecule type" value="Genomic_DNA"/>
</dbReference>
<evidence type="ECO:0000313" key="3">
    <source>
        <dbReference type="Proteomes" id="UP000032809"/>
    </source>
</evidence>
<dbReference type="PANTHER" id="PTHR43190">
    <property type="entry name" value="N-ACETYL-D-GLUCOSAMINE KINASE"/>
    <property type="match status" value="1"/>
</dbReference>
<dbReference type="InterPro" id="IPR052519">
    <property type="entry name" value="Euk-type_GlcNAc_Kinase"/>
</dbReference>
<evidence type="ECO:0000313" key="2">
    <source>
        <dbReference type="EMBL" id="CEP78810.1"/>
    </source>
</evidence>
<dbReference type="InterPro" id="IPR043129">
    <property type="entry name" value="ATPase_NBD"/>
</dbReference>
<protein>
    <submittedName>
        <fullName evidence="2">ATPase BadF/BadG/BcrA/BcrD type</fullName>
    </submittedName>
</protein>
<sequence>MDGGGTHIAVSLVDENENLKMKFEINTGVNLTSVNQKRLQEIFKEIYSKTGKVRGIVVSFSGAGTQSRKIKLQSIIKEIFCSNNVTVYNDGESILFSIYTGSNSALTIAGTGTIVMGITSEKQIIRSGGWGHLFDDIGGGFWISTRIIQEAFRYRDGLREYDPIFDNLKLFYGYNTIEDLTSLQAMEDFKTIISSFTKVALNEPTPLVKIIVEEGIQDLTFRCKIVLDKLEIKELYMHGGLFNSPYYNSLFRQYLHSYSLFPLEIDVSHQMALLAKKLYY</sequence>
<dbReference type="PANTHER" id="PTHR43190:SF3">
    <property type="entry name" value="N-ACETYL-D-GLUCOSAMINE KINASE"/>
    <property type="match status" value="1"/>
</dbReference>